<proteinExistence type="predicted"/>
<accession>X1MS87</accession>
<protein>
    <submittedName>
        <fullName evidence="1">Uncharacterized protein</fullName>
    </submittedName>
</protein>
<dbReference type="EMBL" id="BARV01005765">
    <property type="protein sequence ID" value="GAI17540.1"/>
    <property type="molecule type" value="Genomic_DNA"/>
</dbReference>
<reference evidence="1" key="1">
    <citation type="journal article" date="2014" name="Front. Microbiol.">
        <title>High frequency of phylogenetically diverse reductive dehalogenase-homologous genes in deep subseafloor sedimentary metagenomes.</title>
        <authorList>
            <person name="Kawai M."/>
            <person name="Futagami T."/>
            <person name="Toyoda A."/>
            <person name="Takaki Y."/>
            <person name="Nishi S."/>
            <person name="Hori S."/>
            <person name="Arai W."/>
            <person name="Tsubouchi T."/>
            <person name="Morono Y."/>
            <person name="Uchiyama I."/>
            <person name="Ito T."/>
            <person name="Fujiyama A."/>
            <person name="Inagaki F."/>
            <person name="Takami H."/>
        </authorList>
    </citation>
    <scope>NUCLEOTIDE SEQUENCE</scope>
    <source>
        <strain evidence="1">Expedition CK06-06</strain>
    </source>
</reference>
<name>X1MS87_9ZZZZ</name>
<evidence type="ECO:0000313" key="1">
    <source>
        <dbReference type="EMBL" id="GAI17540.1"/>
    </source>
</evidence>
<organism evidence="1">
    <name type="scientific">marine sediment metagenome</name>
    <dbReference type="NCBI Taxonomy" id="412755"/>
    <lineage>
        <taxon>unclassified sequences</taxon>
        <taxon>metagenomes</taxon>
        <taxon>ecological metagenomes</taxon>
    </lineage>
</organism>
<gene>
    <name evidence="1" type="ORF">S06H3_11704</name>
</gene>
<comment type="caution">
    <text evidence="1">The sequence shown here is derived from an EMBL/GenBank/DDBJ whole genome shotgun (WGS) entry which is preliminary data.</text>
</comment>
<dbReference type="AlphaFoldDB" id="X1MS87"/>
<sequence>MYKYDWENEMNSDISSEILNYYEPKHKILFLRTVMEESKIGLKKHNKTCKTPNDPEKCEMTKIHFGFNFFCEQEIKNLYTELDISYHSPQLDVELIQRNLIDLNRFPNVSEVYQAALSKLKENKFERNLLDDLRLAIELLLRSLLGNKKSLENQLDDLGLYLKENDTSKEINHMVRVLVDYFSKYQNKYVKHNDRVKHNELEFIFNQSTTLISFLINL</sequence>